<evidence type="ECO:0000256" key="16">
    <source>
        <dbReference type="ARBA" id="ARBA00053950"/>
    </source>
</evidence>
<dbReference type="GO" id="GO:0031902">
    <property type="term" value="C:late endosome membrane"/>
    <property type="evidence" value="ECO:0007669"/>
    <property type="project" value="TreeGrafter"/>
</dbReference>
<comment type="subcellular location">
    <subcellularLocation>
        <location evidence="4">Cell projection</location>
        <location evidence="4">Dendrite</location>
    </subcellularLocation>
    <subcellularLocation>
        <location evidence="17">Cell projection</location>
        <location evidence="17">Growth cone membrane</location>
        <topology evidence="17">Single-pass type I membrane protein</topology>
    </subcellularLocation>
    <subcellularLocation>
        <location evidence="15">Cytoplasmic vesicle</location>
        <location evidence="15">Secretory vesicle</location>
        <location evidence="15">Synaptic vesicle membrane</location>
        <topology evidence="15">Single-pass type I membrane protein</topology>
    </subcellularLocation>
    <subcellularLocation>
        <location evidence="2">Early endosome membrane</location>
        <topology evidence="2">Single-pass type I membrane protein</topology>
    </subcellularLocation>
    <subcellularLocation>
        <location evidence="1">Endoplasmic reticulum-Golgi intermediate compartment membrane</location>
        <topology evidence="1">Single-pass type I membrane protein</topology>
    </subcellularLocation>
    <subcellularLocation>
        <location evidence="20">Membrane</location>
        <topology evidence="20">Single-pass type I membrane protein</topology>
    </subcellularLocation>
    <subcellularLocation>
        <location evidence="3">Recycling endosome</location>
    </subcellularLocation>
</comment>
<evidence type="ECO:0000256" key="1">
    <source>
        <dbReference type="ARBA" id="ARBA00004151"/>
    </source>
</evidence>
<sequence>MTETSTEQIPHVTNEPAVMQAPVNTAVVASSPGKWIINGTNKICIIAQMSAFFNVSYVNATKMPSFKTFNLPAGNRTVNVSGNCGETEQNLTLTWSDTNVTNASMTMHFMKNATEKHYSLHHLELTLQATDFPNRNQSLVLVNETKSYFEVGVSYAYKCLRQQKLDLKQNNTNETSGYVILWDLEFVAFKADNSAVFGLAQDCAFNTPDVVPIAVGCILSILVVFVLIAYTIGRRRNQNHGYRSM</sequence>
<dbReference type="AlphaFoldDB" id="A0A0L7QJT3"/>
<evidence type="ECO:0000313" key="25">
    <source>
        <dbReference type="Proteomes" id="UP000053825"/>
    </source>
</evidence>
<dbReference type="PROSITE" id="PS51407">
    <property type="entry name" value="LAMP_3"/>
    <property type="match status" value="1"/>
</dbReference>
<dbReference type="Gene3D" id="2.40.160.110">
    <property type="match status" value="1"/>
</dbReference>
<accession>A0A0L7QJT3</accession>
<evidence type="ECO:0000256" key="18">
    <source>
        <dbReference type="ARBA" id="ARBA00074379"/>
    </source>
</evidence>
<name>A0A0L7QJT3_9HYME</name>
<evidence type="ECO:0000256" key="12">
    <source>
        <dbReference type="ARBA" id="ARBA00023180"/>
    </source>
</evidence>
<keyword evidence="11 20" id="KW-0472">Membrane</keyword>
<dbReference type="InterPro" id="IPR048524">
    <property type="entry name" value="Lamp2-like_TM"/>
</dbReference>
<keyword evidence="14" id="KW-0968">Cytoplasmic vesicle</keyword>
<dbReference type="GO" id="GO:0005765">
    <property type="term" value="C:lysosomal membrane"/>
    <property type="evidence" value="ECO:0007669"/>
    <property type="project" value="TreeGrafter"/>
</dbReference>
<feature type="domain" description="Lysosome-associated membrane glycoprotein 2-like luminal" evidence="22">
    <location>
        <begin position="33"/>
        <end position="170"/>
    </location>
</feature>
<evidence type="ECO:0000259" key="23">
    <source>
        <dbReference type="Pfam" id="PF21222"/>
    </source>
</evidence>
<protein>
    <recommendedName>
        <fullName evidence="18">Lysosome-associated membrane glycoprotein 5</fullName>
    </recommendedName>
    <alternativeName>
        <fullName evidence="19">Lysosome-associated membrane protein 5</fullName>
    </alternativeName>
</protein>
<dbReference type="InterPro" id="IPR048528">
    <property type="entry name" value="Lamp2-like_luminal"/>
</dbReference>
<evidence type="ECO:0000256" key="19">
    <source>
        <dbReference type="ARBA" id="ARBA00076257"/>
    </source>
</evidence>
<comment type="similarity">
    <text evidence="5 20">Belongs to the LAMP family.</text>
</comment>
<dbReference type="PANTHER" id="PTHR11506">
    <property type="entry name" value="LYSOSOME-ASSOCIATED MEMBRANE GLYCOPROTEIN"/>
    <property type="match status" value="1"/>
</dbReference>
<dbReference type="EMBL" id="KQ415041">
    <property type="protein sequence ID" value="KOC58887.1"/>
    <property type="molecule type" value="Genomic_DNA"/>
</dbReference>
<comment type="caution">
    <text evidence="20">Lacks conserved residue(s) required for the propagation of feature annotation.</text>
</comment>
<keyword evidence="13" id="KW-0966">Cell projection</keyword>
<evidence type="ECO:0000256" key="10">
    <source>
        <dbReference type="ARBA" id="ARBA00023018"/>
    </source>
</evidence>
<evidence type="ECO:0000256" key="7">
    <source>
        <dbReference type="ARBA" id="ARBA00022729"/>
    </source>
</evidence>
<dbReference type="OrthoDB" id="6232933at2759"/>
<organism evidence="24 25">
    <name type="scientific">Habropoda laboriosa</name>
    <dbReference type="NCBI Taxonomy" id="597456"/>
    <lineage>
        <taxon>Eukaryota</taxon>
        <taxon>Metazoa</taxon>
        <taxon>Ecdysozoa</taxon>
        <taxon>Arthropoda</taxon>
        <taxon>Hexapoda</taxon>
        <taxon>Insecta</taxon>
        <taxon>Pterygota</taxon>
        <taxon>Neoptera</taxon>
        <taxon>Endopterygota</taxon>
        <taxon>Hymenoptera</taxon>
        <taxon>Apocrita</taxon>
        <taxon>Aculeata</taxon>
        <taxon>Apoidea</taxon>
        <taxon>Anthophila</taxon>
        <taxon>Apidae</taxon>
        <taxon>Habropoda</taxon>
    </lineage>
</organism>
<keyword evidence="7" id="KW-0732">Signal</keyword>
<keyword evidence="12" id="KW-0325">Glycoprotein</keyword>
<evidence type="ECO:0000256" key="17">
    <source>
        <dbReference type="ARBA" id="ARBA00060492"/>
    </source>
</evidence>
<feature type="transmembrane region" description="Helical" evidence="21">
    <location>
        <begin position="210"/>
        <end position="233"/>
    </location>
</feature>
<evidence type="ECO:0000259" key="22">
    <source>
        <dbReference type="Pfam" id="PF01299"/>
    </source>
</evidence>
<dbReference type="PRINTS" id="PR00336">
    <property type="entry name" value="LYSASSOCTDMP"/>
</dbReference>
<dbReference type="Pfam" id="PF01299">
    <property type="entry name" value="Lamp2-like_luminal"/>
    <property type="match status" value="1"/>
</dbReference>
<dbReference type="InterPro" id="IPR002000">
    <property type="entry name" value="Lysosome-assoc_membr_glycop"/>
</dbReference>
<reference evidence="24 25" key="1">
    <citation type="submission" date="2015-07" db="EMBL/GenBank/DDBJ databases">
        <title>The genome of Habropoda laboriosa.</title>
        <authorList>
            <person name="Pan H."/>
            <person name="Kapheim K."/>
        </authorList>
    </citation>
    <scope>NUCLEOTIDE SEQUENCE [LARGE SCALE GENOMIC DNA]</scope>
    <source>
        <strain evidence="24">0110345459</strain>
    </source>
</reference>
<evidence type="ECO:0000256" key="9">
    <source>
        <dbReference type="ARBA" id="ARBA00022989"/>
    </source>
</evidence>
<feature type="domain" description="Lysosome-associated membrane glycoprotein 2-like transmembrane" evidence="23">
    <location>
        <begin position="211"/>
        <end position="238"/>
    </location>
</feature>
<evidence type="ECO:0000256" key="6">
    <source>
        <dbReference type="ARBA" id="ARBA00022692"/>
    </source>
</evidence>
<evidence type="ECO:0000256" key="2">
    <source>
        <dbReference type="ARBA" id="ARBA00004158"/>
    </source>
</evidence>
<evidence type="ECO:0000256" key="21">
    <source>
        <dbReference type="SAM" id="Phobius"/>
    </source>
</evidence>
<dbReference type="Pfam" id="PF21222">
    <property type="entry name" value="Lamp2_2nd"/>
    <property type="match status" value="1"/>
</dbReference>
<evidence type="ECO:0000256" key="20">
    <source>
        <dbReference type="PROSITE-ProRule" id="PRU00740"/>
    </source>
</evidence>
<dbReference type="GO" id="GO:0005886">
    <property type="term" value="C:plasma membrane"/>
    <property type="evidence" value="ECO:0007669"/>
    <property type="project" value="UniProtKB-SubCell"/>
</dbReference>
<evidence type="ECO:0000256" key="14">
    <source>
        <dbReference type="ARBA" id="ARBA00023329"/>
    </source>
</evidence>
<comment type="function">
    <text evidence="16">Plays a role in short-term synaptic plasticity in a subset of GABAergic neurons in the brain.</text>
</comment>
<dbReference type="Proteomes" id="UP000053825">
    <property type="component" value="Unassembled WGS sequence"/>
</dbReference>
<keyword evidence="9 21" id="KW-1133">Transmembrane helix</keyword>
<evidence type="ECO:0000256" key="3">
    <source>
        <dbReference type="ARBA" id="ARBA00004172"/>
    </source>
</evidence>
<evidence type="ECO:0000256" key="13">
    <source>
        <dbReference type="ARBA" id="ARBA00023273"/>
    </source>
</evidence>
<evidence type="ECO:0000256" key="11">
    <source>
        <dbReference type="ARBA" id="ARBA00023136"/>
    </source>
</evidence>
<evidence type="ECO:0000256" key="15">
    <source>
        <dbReference type="ARBA" id="ARBA00029428"/>
    </source>
</evidence>
<evidence type="ECO:0000256" key="5">
    <source>
        <dbReference type="ARBA" id="ARBA00009644"/>
    </source>
</evidence>
<proteinExistence type="inferred from homology"/>
<evidence type="ECO:0000256" key="8">
    <source>
        <dbReference type="ARBA" id="ARBA00022753"/>
    </source>
</evidence>
<evidence type="ECO:0000256" key="4">
    <source>
        <dbReference type="ARBA" id="ARBA00004279"/>
    </source>
</evidence>
<keyword evidence="10" id="KW-0770">Synapse</keyword>
<keyword evidence="8" id="KW-0967">Endosome</keyword>
<gene>
    <name evidence="24" type="ORF">WH47_01411</name>
</gene>
<dbReference type="GO" id="GO:0072594">
    <property type="term" value="P:establishment of protein localization to organelle"/>
    <property type="evidence" value="ECO:0007669"/>
    <property type="project" value="TreeGrafter"/>
</dbReference>
<keyword evidence="25" id="KW-1185">Reference proteome</keyword>
<keyword evidence="6 20" id="KW-0812">Transmembrane</keyword>
<dbReference type="STRING" id="597456.A0A0L7QJT3"/>
<evidence type="ECO:0000313" key="24">
    <source>
        <dbReference type="EMBL" id="KOC58887.1"/>
    </source>
</evidence>
<dbReference type="PANTHER" id="PTHR11506:SF35">
    <property type="entry name" value="LYSOSOME-ASSOCIATED MEMBRANE GLYCOPROTEIN 5"/>
    <property type="match status" value="1"/>
</dbReference>